<evidence type="ECO:0000313" key="4">
    <source>
        <dbReference type="Proteomes" id="UP001305521"/>
    </source>
</evidence>
<gene>
    <name evidence="3" type="ORF">R9Z33_14430</name>
</gene>
<reference evidence="3 4" key="1">
    <citation type="submission" date="2023-11" db="EMBL/GenBank/DDBJ databases">
        <title>Arctic aerobic anoxygenic photoheterotroph Sediminicoccus rosea KRV36 adapts its photosynthesis to long days of polar summer.</title>
        <authorList>
            <person name="Tomasch J."/>
            <person name="Kopejtka K."/>
            <person name="Bily T."/>
            <person name="Gardiner A.T."/>
            <person name="Gardian Z."/>
            <person name="Shivaramu S."/>
            <person name="Koblizek M."/>
            <person name="Engelhardt F."/>
            <person name="Kaftan D."/>
        </authorList>
    </citation>
    <scope>NUCLEOTIDE SEQUENCE [LARGE SCALE GENOMIC DNA]</scope>
    <source>
        <strain evidence="3 4">R-30</strain>
    </source>
</reference>
<dbReference type="Proteomes" id="UP001305521">
    <property type="component" value="Chromosome"/>
</dbReference>
<evidence type="ECO:0000259" key="2">
    <source>
        <dbReference type="PROSITE" id="PS50983"/>
    </source>
</evidence>
<keyword evidence="1" id="KW-0732">Signal</keyword>
<keyword evidence="4" id="KW-1185">Reference proteome</keyword>
<dbReference type="PANTHER" id="PTHR30535">
    <property type="entry name" value="VITAMIN B12-BINDING PROTEIN"/>
    <property type="match status" value="1"/>
</dbReference>
<feature type="signal peptide" evidence="1">
    <location>
        <begin position="1"/>
        <end position="20"/>
    </location>
</feature>
<accession>A0ABZ0PCU4</accession>
<sequence length="286" mass="29435">MITRRLLASGLLAAPVLAHATTPRIAVAGGGVAEMLCALGLEGRICGVDSTALHPTRLRALPQLGYQRALSAEGVLSLRPDMLVHAHEAGPPSVLAQLRAAGLPLIGVPRVTDAEGLIAAITALGETLGADPDPVVAAMAADFAALDTMLPSGPPPRALFLLSAGNGAPQASGRGTAAAAMFRLARIRNVIEGYEGYRPLSPEAALTLGADWLVAPQHSVEARGGPSAFLAQPQLALLPAARAGRLYTQDSLYLLGFGPRSAHAARDMASALRGVPLPPLPERPWL</sequence>
<evidence type="ECO:0000256" key="1">
    <source>
        <dbReference type="SAM" id="SignalP"/>
    </source>
</evidence>
<protein>
    <submittedName>
        <fullName evidence="3">ABC transporter substrate-binding protein</fullName>
    </submittedName>
</protein>
<feature type="chain" id="PRO_5046920758" evidence="1">
    <location>
        <begin position="21"/>
        <end position="286"/>
    </location>
</feature>
<proteinExistence type="predicted"/>
<dbReference type="PROSITE" id="PS50983">
    <property type="entry name" value="FE_B12_PBP"/>
    <property type="match status" value="1"/>
</dbReference>
<feature type="domain" description="Fe/B12 periplasmic-binding" evidence="2">
    <location>
        <begin position="24"/>
        <end position="276"/>
    </location>
</feature>
<name>A0ABZ0PCU4_9PROT</name>
<dbReference type="Gene3D" id="3.40.50.1980">
    <property type="entry name" value="Nitrogenase molybdenum iron protein domain"/>
    <property type="match status" value="2"/>
</dbReference>
<dbReference type="RefSeq" id="WP_318647279.1">
    <property type="nucleotide sequence ID" value="NZ_CP137852.1"/>
</dbReference>
<dbReference type="SUPFAM" id="SSF53807">
    <property type="entry name" value="Helical backbone' metal receptor"/>
    <property type="match status" value="1"/>
</dbReference>
<organism evidence="3 4">
    <name type="scientific">Sediminicoccus rosea</name>
    <dbReference type="NCBI Taxonomy" id="1225128"/>
    <lineage>
        <taxon>Bacteria</taxon>
        <taxon>Pseudomonadati</taxon>
        <taxon>Pseudomonadota</taxon>
        <taxon>Alphaproteobacteria</taxon>
        <taxon>Acetobacterales</taxon>
        <taxon>Roseomonadaceae</taxon>
        <taxon>Sediminicoccus</taxon>
    </lineage>
</organism>
<dbReference type="InterPro" id="IPR050902">
    <property type="entry name" value="ABC_Transporter_SBP"/>
</dbReference>
<dbReference type="Pfam" id="PF01497">
    <property type="entry name" value="Peripla_BP_2"/>
    <property type="match status" value="1"/>
</dbReference>
<dbReference type="PANTHER" id="PTHR30535:SF4">
    <property type="entry name" value="HEMIN-BINDING PERIPLASMIC PROTEIN HMUT"/>
    <property type="match status" value="1"/>
</dbReference>
<evidence type="ECO:0000313" key="3">
    <source>
        <dbReference type="EMBL" id="WPB83302.1"/>
    </source>
</evidence>
<dbReference type="EMBL" id="CP137852">
    <property type="protein sequence ID" value="WPB83302.1"/>
    <property type="molecule type" value="Genomic_DNA"/>
</dbReference>
<dbReference type="InterPro" id="IPR002491">
    <property type="entry name" value="ABC_transptr_periplasmic_BD"/>
</dbReference>